<evidence type="ECO:0000313" key="4">
    <source>
        <dbReference type="Proteomes" id="UP001303046"/>
    </source>
</evidence>
<feature type="region of interest" description="Disordered" evidence="1">
    <location>
        <begin position="367"/>
        <end position="422"/>
    </location>
</feature>
<keyword evidence="2" id="KW-1133">Transmembrane helix</keyword>
<dbReference type="PANTHER" id="PTHR36937:SF4">
    <property type="entry name" value="SECRETED PROTEIN"/>
    <property type="match status" value="1"/>
</dbReference>
<dbReference type="Proteomes" id="UP001303046">
    <property type="component" value="Unassembled WGS sequence"/>
</dbReference>
<name>A0ABR1C6D4_NECAM</name>
<protein>
    <submittedName>
        <fullName evidence="3">Uncharacterized protein</fullName>
    </submittedName>
</protein>
<organism evidence="3 4">
    <name type="scientific">Necator americanus</name>
    <name type="common">Human hookworm</name>
    <dbReference type="NCBI Taxonomy" id="51031"/>
    <lineage>
        <taxon>Eukaryota</taxon>
        <taxon>Metazoa</taxon>
        <taxon>Ecdysozoa</taxon>
        <taxon>Nematoda</taxon>
        <taxon>Chromadorea</taxon>
        <taxon>Rhabditida</taxon>
        <taxon>Rhabditina</taxon>
        <taxon>Rhabditomorpha</taxon>
        <taxon>Strongyloidea</taxon>
        <taxon>Ancylostomatidae</taxon>
        <taxon>Bunostominae</taxon>
        <taxon>Necator</taxon>
    </lineage>
</organism>
<evidence type="ECO:0000313" key="3">
    <source>
        <dbReference type="EMBL" id="KAK6734089.1"/>
    </source>
</evidence>
<gene>
    <name evidence="3" type="primary">Necator_chrII.g5496</name>
    <name evidence="3" type="ORF">RB195_017703</name>
</gene>
<sequence length="649" mass="74072">MIEQLCRVKPSSSLCRSFIIERNQNIGPKTTWNHTSELSKDDRNFLRLARQAGDDPYDQVCFTPPPPQAFEETKAFCDAFVETCSETLKTNLFTHLRELHIDYSEYCKQQKERFEYVCPKPLRFRTYAEQAVDFCIRYTERCPKAKIPDEPVPFKIEDESHIYTREIESRCKTMYRPARTFCLHPELLKYPKYSIMCALYKADCIDVYKRVIYGTVRGEKENMEKIAPRRKYLGLPKMNFLITFLCLLLFLVSVSSIADPEMIPIGRDPPNPYAILNSRRHRERSRSKHHHRTASEEHMRHLEQYEAQREVYKEAVKAAQDQYYNNYFDRMKEYAAQVYTRRYQQLVEQQAAERRRYLETMKEFGARDTDLPPAVAETPQERPKSPFGDLRPLPKQLRGTRADPPPSMIDPQPPSHTEPRPENVDVHRKAVALEALCSRFAPTVRKHCSGDRTAKEYVKRCAAYFHDCRSFLPRSDPLYNIAHAFNSNVGLNLGTVEVNGIPYYPINEEGSIGVGRVANVPFGSWGGGYSENIGVRDYWSQTMEVGANWYEGKYGYKSGWSVPLVQSLGIEGDTHAVVSVPIKQGELGKPIGVDVGGGVGPYYQQNQHVGVDYMNGQVGTNFGVGVPFAGVGVNTGLGISFPSVNDIVG</sequence>
<feature type="compositionally biased region" description="Pro residues" evidence="1">
    <location>
        <begin position="403"/>
        <end position="416"/>
    </location>
</feature>
<feature type="compositionally biased region" description="Basic residues" evidence="1">
    <location>
        <begin position="279"/>
        <end position="292"/>
    </location>
</feature>
<accession>A0ABR1C6D4</accession>
<reference evidence="3 4" key="1">
    <citation type="submission" date="2023-08" db="EMBL/GenBank/DDBJ databases">
        <title>A Necator americanus chromosomal reference genome.</title>
        <authorList>
            <person name="Ilik V."/>
            <person name="Petrzelkova K.J."/>
            <person name="Pardy F."/>
            <person name="Fuh T."/>
            <person name="Niatou-Singa F.S."/>
            <person name="Gouil Q."/>
            <person name="Baker L."/>
            <person name="Ritchie M.E."/>
            <person name="Jex A.R."/>
            <person name="Gazzola D."/>
            <person name="Li H."/>
            <person name="Toshio Fujiwara R."/>
            <person name="Zhan B."/>
            <person name="Aroian R.V."/>
            <person name="Pafco B."/>
            <person name="Schwarz E.M."/>
        </authorList>
    </citation>
    <scope>NUCLEOTIDE SEQUENCE [LARGE SCALE GENOMIC DNA]</scope>
    <source>
        <strain evidence="3 4">Aroian</strain>
        <tissue evidence="3">Whole animal</tissue>
    </source>
</reference>
<feature type="transmembrane region" description="Helical" evidence="2">
    <location>
        <begin position="238"/>
        <end position="258"/>
    </location>
</feature>
<keyword evidence="2" id="KW-0472">Membrane</keyword>
<comment type="caution">
    <text evidence="3">The sequence shown here is derived from an EMBL/GenBank/DDBJ whole genome shotgun (WGS) entry which is preliminary data.</text>
</comment>
<proteinExistence type="predicted"/>
<dbReference type="PANTHER" id="PTHR36937">
    <property type="entry name" value="PROTEIN CBG20935-RELATED"/>
    <property type="match status" value="1"/>
</dbReference>
<evidence type="ECO:0000256" key="2">
    <source>
        <dbReference type="SAM" id="Phobius"/>
    </source>
</evidence>
<keyword evidence="4" id="KW-1185">Reference proteome</keyword>
<feature type="region of interest" description="Disordered" evidence="1">
    <location>
        <begin position="279"/>
        <end position="299"/>
    </location>
</feature>
<keyword evidence="2" id="KW-0812">Transmembrane</keyword>
<dbReference type="EMBL" id="JAVFWL010000002">
    <property type="protein sequence ID" value="KAK6734089.1"/>
    <property type="molecule type" value="Genomic_DNA"/>
</dbReference>
<evidence type="ECO:0000256" key="1">
    <source>
        <dbReference type="SAM" id="MobiDB-lite"/>
    </source>
</evidence>